<evidence type="ECO:0000313" key="1">
    <source>
        <dbReference type="EMBL" id="CAG8829714.1"/>
    </source>
</evidence>
<comment type="caution">
    <text evidence="1">The sequence shown here is derived from an EMBL/GenBank/DDBJ whole genome shotgun (WGS) entry which is preliminary data.</text>
</comment>
<dbReference type="EMBL" id="CAJVQC010097765">
    <property type="protein sequence ID" value="CAG8829714.1"/>
    <property type="molecule type" value="Genomic_DNA"/>
</dbReference>
<proteinExistence type="predicted"/>
<organism evidence="1 2">
    <name type="scientific">Racocetra persica</name>
    <dbReference type="NCBI Taxonomy" id="160502"/>
    <lineage>
        <taxon>Eukaryota</taxon>
        <taxon>Fungi</taxon>
        <taxon>Fungi incertae sedis</taxon>
        <taxon>Mucoromycota</taxon>
        <taxon>Glomeromycotina</taxon>
        <taxon>Glomeromycetes</taxon>
        <taxon>Diversisporales</taxon>
        <taxon>Gigasporaceae</taxon>
        <taxon>Racocetra</taxon>
    </lineage>
</organism>
<accession>A0ACA9S860</accession>
<keyword evidence="2" id="KW-1185">Reference proteome</keyword>
<protein>
    <submittedName>
        <fullName evidence="1">8327_t:CDS:1</fullName>
    </submittedName>
</protein>
<dbReference type="Proteomes" id="UP000789920">
    <property type="component" value="Unassembled WGS sequence"/>
</dbReference>
<gene>
    <name evidence="1" type="ORF">RPERSI_LOCUS27572</name>
</gene>
<name>A0ACA9S860_9GLOM</name>
<feature type="non-terminal residue" evidence="1">
    <location>
        <position position="46"/>
    </location>
</feature>
<reference evidence="1" key="1">
    <citation type="submission" date="2021-06" db="EMBL/GenBank/DDBJ databases">
        <authorList>
            <person name="Kallberg Y."/>
            <person name="Tangrot J."/>
            <person name="Rosling A."/>
        </authorList>
    </citation>
    <scope>NUCLEOTIDE SEQUENCE</scope>
    <source>
        <strain evidence="1">MA461A</strain>
    </source>
</reference>
<feature type="non-terminal residue" evidence="1">
    <location>
        <position position="1"/>
    </location>
</feature>
<evidence type="ECO:0000313" key="2">
    <source>
        <dbReference type="Proteomes" id="UP000789920"/>
    </source>
</evidence>
<sequence length="46" mass="5435">KLGISQKLQNLSAKILEYMEKKIESKKKLDKKEAAEKRKKLRYLVS</sequence>